<dbReference type="Pfam" id="PF00102">
    <property type="entry name" value="Y_phosphatase"/>
    <property type="match status" value="1"/>
</dbReference>
<sequence length="139" mass="15443">MKLPTVRNSADKIGSGKAAGIATSNDQGLKWAQACCHSGLRPLLKEFASLRKFLPAGITAEVFNKNGNKNRYTDVLCLDDTRVILKGRSKDSDYIHANWVVLPSTRKYICTQGPLEETVEDFWLMVFKVAFLCFTGTVL</sequence>
<dbReference type="PROSITE" id="PS50055">
    <property type="entry name" value="TYR_PHOSPHATASE_PTP"/>
    <property type="match status" value="1"/>
</dbReference>
<protein>
    <submittedName>
        <fullName evidence="2">Tyrosine phosphatase-like protein J1</fullName>
    </submittedName>
</protein>
<reference evidence="2 3" key="1">
    <citation type="submission" date="2014-11" db="EMBL/GenBank/DDBJ databases">
        <title>Genetic blueprint of the zoonotic pathogen Toxocara canis.</title>
        <authorList>
            <person name="Zhu X.-Q."/>
            <person name="Korhonen P.K."/>
            <person name="Cai H."/>
            <person name="Young N.D."/>
            <person name="Nejsum P."/>
            <person name="von Samson-Himmelstjerna G."/>
            <person name="Boag P.R."/>
            <person name="Tan P."/>
            <person name="Li Q."/>
            <person name="Min J."/>
            <person name="Yang Y."/>
            <person name="Wang X."/>
            <person name="Fang X."/>
            <person name="Hall R.S."/>
            <person name="Hofmann A."/>
            <person name="Sternberg P.W."/>
            <person name="Jex A.R."/>
            <person name="Gasser R.B."/>
        </authorList>
    </citation>
    <scope>NUCLEOTIDE SEQUENCE [LARGE SCALE GENOMIC DNA]</scope>
    <source>
        <strain evidence="2">PN_DK_2014</strain>
    </source>
</reference>
<organism evidence="2 3">
    <name type="scientific">Toxocara canis</name>
    <name type="common">Canine roundworm</name>
    <dbReference type="NCBI Taxonomy" id="6265"/>
    <lineage>
        <taxon>Eukaryota</taxon>
        <taxon>Metazoa</taxon>
        <taxon>Ecdysozoa</taxon>
        <taxon>Nematoda</taxon>
        <taxon>Chromadorea</taxon>
        <taxon>Rhabditida</taxon>
        <taxon>Spirurina</taxon>
        <taxon>Ascaridomorpha</taxon>
        <taxon>Ascaridoidea</taxon>
        <taxon>Toxocaridae</taxon>
        <taxon>Toxocara</taxon>
    </lineage>
</organism>
<dbReference type="GO" id="GO:0004725">
    <property type="term" value="F:protein tyrosine phosphatase activity"/>
    <property type="evidence" value="ECO:0007669"/>
    <property type="project" value="InterPro"/>
</dbReference>
<feature type="domain" description="Tyrosine-protein phosphatase" evidence="1">
    <location>
        <begin position="43"/>
        <end position="139"/>
    </location>
</feature>
<dbReference type="AlphaFoldDB" id="A0A0B2URI3"/>
<dbReference type="EMBL" id="JPKZ01021897">
    <property type="protein sequence ID" value="KHN71530.1"/>
    <property type="molecule type" value="Genomic_DNA"/>
</dbReference>
<dbReference type="SUPFAM" id="SSF52799">
    <property type="entry name" value="(Phosphotyrosine protein) phosphatases II"/>
    <property type="match status" value="1"/>
</dbReference>
<name>A0A0B2URI3_TOXCA</name>
<dbReference type="InterPro" id="IPR029021">
    <property type="entry name" value="Prot-tyrosine_phosphatase-like"/>
</dbReference>
<dbReference type="InterPro" id="IPR000242">
    <property type="entry name" value="PTP_cat"/>
</dbReference>
<dbReference type="Gene3D" id="3.90.190.10">
    <property type="entry name" value="Protein tyrosine phosphatase superfamily"/>
    <property type="match status" value="1"/>
</dbReference>
<dbReference type="InterPro" id="IPR052782">
    <property type="entry name" value="Oocyte-zygote_transition_reg"/>
</dbReference>
<gene>
    <name evidence="2" type="primary">J1</name>
    <name evidence="2" type="ORF">Tcan_02191</name>
</gene>
<dbReference type="OrthoDB" id="6058203at2759"/>
<evidence type="ECO:0000313" key="2">
    <source>
        <dbReference type="EMBL" id="KHN71530.1"/>
    </source>
</evidence>
<dbReference type="PRINTS" id="PR00700">
    <property type="entry name" value="PRTYPHPHTASE"/>
</dbReference>
<keyword evidence="3" id="KW-1185">Reference proteome</keyword>
<dbReference type="STRING" id="6265.A0A0B2URI3"/>
<dbReference type="Proteomes" id="UP000031036">
    <property type="component" value="Unassembled WGS sequence"/>
</dbReference>
<accession>A0A0B2URI3</accession>
<proteinExistence type="predicted"/>
<evidence type="ECO:0000313" key="3">
    <source>
        <dbReference type="Proteomes" id="UP000031036"/>
    </source>
</evidence>
<comment type="caution">
    <text evidence="2">The sequence shown here is derived from an EMBL/GenBank/DDBJ whole genome shotgun (WGS) entry which is preliminary data.</text>
</comment>
<evidence type="ECO:0000259" key="1">
    <source>
        <dbReference type="PROSITE" id="PS50055"/>
    </source>
</evidence>
<dbReference type="PANTHER" id="PTHR46163">
    <property type="entry name" value="TYROSINE-PROTEIN PHOSPHATASE-RELATED"/>
    <property type="match status" value="1"/>
</dbReference>